<organism evidence="1 2">
    <name type="scientific">Haladaptatus paucihalophilus DX253</name>
    <dbReference type="NCBI Taxonomy" id="797209"/>
    <lineage>
        <taxon>Archaea</taxon>
        <taxon>Methanobacteriati</taxon>
        <taxon>Methanobacteriota</taxon>
        <taxon>Stenosarchaea group</taxon>
        <taxon>Halobacteria</taxon>
        <taxon>Halobacteriales</taxon>
        <taxon>Haladaptataceae</taxon>
        <taxon>Haladaptatus</taxon>
    </lineage>
</organism>
<accession>E7QWB3</accession>
<evidence type="ECO:0000313" key="1">
    <source>
        <dbReference type="EMBL" id="EFW91009.1"/>
    </source>
</evidence>
<comment type="caution">
    <text evidence="1">The sequence shown here is derived from an EMBL/GenBank/DDBJ whole genome shotgun (WGS) entry which is preliminary data.</text>
</comment>
<evidence type="ECO:0000313" key="2">
    <source>
        <dbReference type="Proteomes" id="UP000003751"/>
    </source>
</evidence>
<sequence>MFERAFFIPTMTVESKNTMYHNHWVGVELHFDNGVDNDQ</sequence>
<dbReference type="PATRIC" id="fig|797209.4.peg.3063"/>
<gene>
    <name evidence="1" type="ORF">ZOD2009_15506</name>
</gene>
<protein>
    <submittedName>
        <fullName evidence="1">Uncharacterized protein</fullName>
    </submittedName>
</protein>
<reference evidence="1 2" key="1">
    <citation type="journal article" date="2014" name="ISME J.">
        <title>Trehalose/2-sulfotrehalose biosynthesis and glycine-betaine uptake are widely spread mechanisms for osmoadaptation in the Halobacteriales.</title>
        <authorList>
            <person name="Youssef N.H."/>
            <person name="Savage-Ashlock K.N."/>
            <person name="McCully A.L."/>
            <person name="Luedtke B."/>
            <person name="Shaw E.I."/>
            <person name="Hoff W.D."/>
            <person name="Elshahed M.S."/>
        </authorList>
    </citation>
    <scope>NUCLEOTIDE SEQUENCE [LARGE SCALE GENOMIC DNA]</scope>
    <source>
        <strain evidence="1 2">DX253</strain>
    </source>
</reference>
<dbReference type="Proteomes" id="UP000003751">
    <property type="component" value="Unassembled WGS sequence"/>
</dbReference>
<dbReference type="AlphaFoldDB" id="E7QWB3"/>
<proteinExistence type="predicted"/>
<name>E7QWB3_HALPU</name>
<dbReference type="EMBL" id="AEMG01000018">
    <property type="protein sequence ID" value="EFW91009.1"/>
    <property type="molecule type" value="Genomic_DNA"/>
</dbReference>